<evidence type="ECO:0000256" key="8">
    <source>
        <dbReference type="RuleBase" id="RU367053"/>
    </source>
</evidence>
<protein>
    <recommendedName>
        <fullName evidence="8">mRNA-capping enzyme subunit beta</fullName>
        <ecNumber evidence="8">3.6.1.74</ecNumber>
    </recommendedName>
    <alternativeName>
        <fullName evidence="8">mRNA 5'-phosphatase</fullName>
    </alternativeName>
    <alternativeName>
        <fullName evidence="8">mRNA 5'-triphosphate monophosphatase</fullName>
    </alternativeName>
</protein>
<dbReference type="AlphaFoldDB" id="A0A8B8UXJ8"/>
<dbReference type="PANTHER" id="PTHR28118">
    <property type="entry name" value="POLYNUCLEOTIDE 5'-TRIPHOSPHATASE-RELATED"/>
    <property type="match status" value="1"/>
</dbReference>
<dbReference type="GO" id="GO:0004651">
    <property type="term" value="F:polynucleotide 5'-phosphatase activity"/>
    <property type="evidence" value="ECO:0007669"/>
    <property type="project" value="UniProtKB-UniRule"/>
</dbReference>
<proteinExistence type="inferred from homology"/>
<dbReference type="InterPro" id="IPR033469">
    <property type="entry name" value="CYTH-like_dom_sf"/>
</dbReference>
<evidence type="ECO:0000256" key="1">
    <source>
        <dbReference type="ARBA" id="ARBA00001946"/>
    </source>
</evidence>
<evidence type="ECO:0000259" key="10">
    <source>
        <dbReference type="Pfam" id="PF02940"/>
    </source>
</evidence>
<evidence type="ECO:0000256" key="2">
    <source>
        <dbReference type="ARBA" id="ARBA00004123"/>
    </source>
</evidence>
<evidence type="ECO:0000256" key="7">
    <source>
        <dbReference type="ARBA" id="ARBA00047740"/>
    </source>
</evidence>
<comment type="cofactor">
    <cofactor evidence="1 8">
        <name>Mg(2+)</name>
        <dbReference type="ChEBI" id="CHEBI:18420"/>
    </cofactor>
</comment>
<dbReference type="GO" id="GO:0006370">
    <property type="term" value="P:7-methylguanosine mRNA capping"/>
    <property type="evidence" value="ECO:0007669"/>
    <property type="project" value="UniProtKB-UniRule"/>
</dbReference>
<evidence type="ECO:0000256" key="3">
    <source>
        <dbReference type="ARBA" id="ARBA00006345"/>
    </source>
</evidence>
<dbReference type="InterPro" id="IPR037009">
    <property type="entry name" value="mRNA_triPase_Cet1_sf"/>
</dbReference>
<dbReference type="RefSeq" id="XP_033768482.1">
    <property type="nucleotide sequence ID" value="XM_033912591.1"/>
</dbReference>
<reference evidence="11" key="3">
    <citation type="submission" date="2025-07" db="EMBL/GenBank/DDBJ databases">
        <authorList>
            <consortium name="NCBI Genome Project"/>
        </authorList>
    </citation>
    <scope>NUCLEOTIDE SEQUENCE</scope>
    <source>
        <strain evidence="11">CBS432</strain>
    </source>
</reference>
<evidence type="ECO:0000313" key="11">
    <source>
        <dbReference type="RefSeq" id="XP_033768482.1"/>
    </source>
</evidence>
<dbReference type="GO" id="GO:0140818">
    <property type="term" value="F:mRNA 5'-triphosphate monophosphatase activity"/>
    <property type="evidence" value="ECO:0007669"/>
    <property type="project" value="UniProtKB-EC"/>
</dbReference>
<keyword evidence="4 8" id="KW-0507">mRNA processing</keyword>
<evidence type="ECO:0000256" key="4">
    <source>
        <dbReference type="ARBA" id="ARBA00022664"/>
    </source>
</evidence>
<reference evidence="11" key="4">
    <citation type="submission" date="2025-08" db="UniProtKB">
        <authorList>
            <consortium name="RefSeq"/>
        </authorList>
    </citation>
    <scope>IDENTIFICATION</scope>
    <source>
        <strain evidence="11">CBS432</strain>
    </source>
</reference>
<reference evidence="11" key="2">
    <citation type="submission" date="2020-01" db="EMBL/GenBank/DDBJ databases">
        <title>Population-level Yeast Reference Genomes.</title>
        <authorList>
            <person name="Yue J.-X."/>
        </authorList>
    </citation>
    <scope>NUCLEOTIDE SEQUENCE</scope>
    <source>
        <strain evidence="11">CBS432</strain>
    </source>
</reference>
<dbReference type="InterPro" id="IPR004206">
    <property type="entry name" value="mRNA_triPase_Cet1"/>
</dbReference>
<dbReference type="Pfam" id="PF02940">
    <property type="entry name" value="mRNA_triPase"/>
    <property type="match status" value="1"/>
</dbReference>
<feature type="compositionally biased region" description="Basic and acidic residues" evidence="9">
    <location>
        <begin position="13"/>
        <end position="24"/>
    </location>
</feature>
<keyword evidence="5 8" id="KW-0378">Hydrolase</keyword>
<feature type="domain" description="mRNA triphosphatase Cet1-like" evidence="10">
    <location>
        <begin position="61"/>
        <end position="278"/>
    </location>
</feature>
<gene>
    <name evidence="11" type="primary">CTL1</name>
    <name evidence="11" type="ORF">SPAR_M02950</name>
</gene>
<evidence type="ECO:0000256" key="5">
    <source>
        <dbReference type="ARBA" id="ARBA00022801"/>
    </source>
</evidence>
<sequence length="320" mass="37052">MPDQPETSFSSRNSHEDVSTKKINTDVVPRLKSLHFSQTTKPSKSAGPSFEKAGNNLRISTEFHKHVCKVAWKHLACVDKPSIPHIEIEMKFGIIADKRTHHRIAPYNKPFIVQNRNGRLISNVSEKTFSNFQELLHLKSNNISKRLRTVKQVQTHTKDSIYNCNNVSKVAKLTSWRCSENLRDKEVKPTFIKKIRVKDFLIRYPQSSLDAKISISLEVPEYEKSAAFRNHSILQRVKNRYSYSFNDKVPLHLDLTKVTTTRRGSSRQSTTHEVEVEMDPIFKQTIFANDKEKFNEYMCLFLNTSDLIRKAAERNNMETA</sequence>
<organism evidence="11">
    <name type="scientific">Saccharomyces paradoxus</name>
    <name type="common">Yeast</name>
    <name type="synonym">Saccharomyces douglasii</name>
    <dbReference type="NCBI Taxonomy" id="27291"/>
    <lineage>
        <taxon>Eukaryota</taxon>
        <taxon>Fungi</taxon>
        <taxon>Dikarya</taxon>
        <taxon>Ascomycota</taxon>
        <taxon>Saccharomycotina</taxon>
        <taxon>Saccharomycetes</taxon>
        <taxon>Saccharomycetales</taxon>
        <taxon>Saccharomycetaceae</taxon>
        <taxon>Saccharomyces</taxon>
    </lineage>
</organism>
<reference evidence="11" key="1">
    <citation type="journal article" date="2017" name="Nat. Genet.">
        <title>Contrasting evolutionary genome dynamics between domesticated and wild yeasts.</title>
        <authorList>
            <person name="Yue J.X."/>
            <person name="Li J."/>
            <person name="Aigrain L."/>
            <person name="Hallin J."/>
            <person name="Persson K."/>
            <person name="Oliver K."/>
            <person name="Bergstrom A."/>
            <person name="Coupland P."/>
            <person name="Warringer J."/>
            <person name="Lagomarsino M.C."/>
            <person name="Fischer G."/>
            <person name="Durbin R."/>
            <person name="Liti G."/>
        </authorList>
    </citation>
    <scope>NUCLEOTIDE SEQUENCE</scope>
    <source>
        <strain evidence="11">CBS432</strain>
    </source>
</reference>
<feature type="region of interest" description="Disordered" evidence="9">
    <location>
        <begin position="1"/>
        <end position="26"/>
    </location>
</feature>
<dbReference type="GO" id="GO:0031533">
    <property type="term" value="C:mRNA capping enzyme complex"/>
    <property type="evidence" value="ECO:0007669"/>
    <property type="project" value="UniProtKB-UniRule"/>
</dbReference>
<comment type="function">
    <text evidence="8">First step of mRNA capping. Converts the 5'-triphosphate end of a nascent mRNA chain into a diphosphate end.</text>
</comment>
<dbReference type="KEGG" id="spao:SPAR_M02950"/>
<name>A0A8B8UXJ8_SACPA</name>
<keyword evidence="8" id="KW-0506">mRNA capping</keyword>
<dbReference type="PANTHER" id="PTHR28118:SF1">
    <property type="entry name" value="POLYNUCLEOTIDE 5'-TRIPHOSPHATASE CTL1-RELATED"/>
    <property type="match status" value="1"/>
</dbReference>
<comment type="subcellular location">
    <subcellularLocation>
        <location evidence="2 8">Nucleus</location>
    </subcellularLocation>
</comment>
<dbReference type="CDD" id="cd07470">
    <property type="entry name" value="CYTH-like_mRNA_RTPase"/>
    <property type="match status" value="1"/>
</dbReference>
<keyword evidence="6 8" id="KW-0539">Nucleus</keyword>
<dbReference type="Gene3D" id="3.20.100.10">
    <property type="entry name" value="mRNA triphosphatase Cet1-like"/>
    <property type="match status" value="1"/>
</dbReference>
<comment type="catalytic activity">
    <reaction evidence="7">
        <text>a 5'-end triphospho-ribonucleoside in mRNA + H2O = a 5'-end diphospho-ribonucleoside in mRNA + phosphate + H(+)</text>
        <dbReference type="Rhea" id="RHEA:67004"/>
        <dbReference type="Rhea" id="RHEA-COMP:17164"/>
        <dbReference type="Rhea" id="RHEA-COMP:17165"/>
        <dbReference type="ChEBI" id="CHEBI:15377"/>
        <dbReference type="ChEBI" id="CHEBI:15378"/>
        <dbReference type="ChEBI" id="CHEBI:43474"/>
        <dbReference type="ChEBI" id="CHEBI:167616"/>
        <dbReference type="ChEBI" id="CHEBI:167618"/>
        <dbReference type="EC" id="3.6.1.74"/>
    </reaction>
    <physiologicalReaction direction="left-to-right" evidence="7">
        <dbReference type="Rhea" id="RHEA:67005"/>
    </physiologicalReaction>
</comment>
<comment type="similarity">
    <text evidence="3 8">Belongs to the fungal TPase family.</text>
</comment>
<accession>A0A8B8UXJ8</accession>
<evidence type="ECO:0000256" key="6">
    <source>
        <dbReference type="ARBA" id="ARBA00023242"/>
    </source>
</evidence>
<dbReference type="GeneID" id="54632872"/>
<dbReference type="VEuPathDB" id="FungiDB:SPAR_M02950"/>
<feature type="compositionally biased region" description="Polar residues" evidence="9">
    <location>
        <begin position="1"/>
        <end position="12"/>
    </location>
</feature>
<comment type="subunit">
    <text evidence="8">Heterodimer. The mRNA-capping enzyme is composed of two separate chains alpha and beta, respectively a mRNA guanylyltransferase and an mRNA 5'-triphosphate monophosphatase.</text>
</comment>
<dbReference type="InterPro" id="IPR040343">
    <property type="entry name" value="Cet1/Ctl1"/>
</dbReference>
<dbReference type="OrthoDB" id="272147at2759"/>
<dbReference type="EC" id="3.6.1.74" evidence="8"/>
<evidence type="ECO:0000256" key="9">
    <source>
        <dbReference type="SAM" id="MobiDB-lite"/>
    </source>
</evidence>
<dbReference type="SUPFAM" id="SSF55154">
    <property type="entry name" value="CYTH-like phosphatases"/>
    <property type="match status" value="1"/>
</dbReference>